<comment type="caution">
    <text evidence="2">The sequence shown here is derived from an EMBL/GenBank/DDBJ whole genome shotgun (WGS) entry which is preliminary data.</text>
</comment>
<dbReference type="EMBL" id="JPRD01000023">
    <property type="protein sequence ID" value="KIF52316.1"/>
    <property type="molecule type" value="Genomic_DNA"/>
</dbReference>
<dbReference type="SUPFAM" id="SSF54593">
    <property type="entry name" value="Glyoxalase/Bleomycin resistance protein/Dihydroxybiphenyl dioxygenase"/>
    <property type="match status" value="1"/>
</dbReference>
<feature type="domain" description="VOC" evidence="1">
    <location>
        <begin position="4"/>
        <end position="129"/>
    </location>
</feature>
<dbReference type="InterPro" id="IPR029068">
    <property type="entry name" value="Glyas_Bleomycin-R_OHBP_Dase"/>
</dbReference>
<dbReference type="CDD" id="cd06587">
    <property type="entry name" value="VOC"/>
    <property type="match status" value="1"/>
</dbReference>
<sequence>MKSYVEHANISVVNARKTIEFLTTAIPEWTIRGSGKLDDWFGRPIEWFHVGDEHSYIAISDGGAGDAGHWTTHFTGMKHLGIVVADVDALVARLKEVGYELDHWGAEHPFRKNVYYLEDHGMQFEFVEYLSDKDSERNDYTQ</sequence>
<gene>
    <name evidence="2" type="ORF">H735_14300</name>
</gene>
<dbReference type="InterPro" id="IPR037523">
    <property type="entry name" value="VOC_core"/>
</dbReference>
<dbReference type="GO" id="GO:0016829">
    <property type="term" value="F:lyase activity"/>
    <property type="evidence" value="ECO:0007669"/>
    <property type="project" value="UniProtKB-KW"/>
</dbReference>
<dbReference type="Proteomes" id="UP000031586">
    <property type="component" value="Unassembled WGS sequence"/>
</dbReference>
<protein>
    <submittedName>
        <fullName evidence="2">Lactoylglutathione lyase</fullName>
    </submittedName>
</protein>
<reference evidence="2 3" key="1">
    <citation type="submission" date="2014-07" db="EMBL/GenBank/DDBJ databases">
        <title>Unique and conserved regions in Vibrio harveyi and related species in comparison with the shrimp pathogen Vibrio harveyi CAIM 1792.</title>
        <authorList>
            <person name="Espinoza-Valles I."/>
            <person name="Vora G."/>
            <person name="Leekitcharoenphon P."/>
            <person name="Ussery D."/>
            <person name="Hoj L."/>
            <person name="Gomez-Gil B."/>
        </authorList>
    </citation>
    <scope>NUCLEOTIDE SEQUENCE [LARGE SCALE GENOMIC DNA]</scope>
    <source>
        <strain evidence="3">CAIM 1854 / LMG 25443</strain>
    </source>
</reference>
<organism evidence="2 3">
    <name type="scientific">Vibrio owensii CAIM 1854 = LMG 25443</name>
    <dbReference type="NCBI Taxonomy" id="1229493"/>
    <lineage>
        <taxon>Bacteria</taxon>
        <taxon>Pseudomonadati</taxon>
        <taxon>Pseudomonadota</taxon>
        <taxon>Gammaproteobacteria</taxon>
        <taxon>Vibrionales</taxon>
        <taxon>Vibrionaceae</taxon>
        <taxon>Vibrio</taxon>
    </lineage>
</organism>
<dbReference type="AlphaFoldDB" id="A0A0C1ZGK6"/>
<evidence type="ECO:0000313" key="3">
    <source>
        <dbReference type="Proteomes" id="UP000031586"/>
    </source>
</evidence>
<evidence type="ECO:0000313" key="2">
    <source>
        <dbReference type="EMBL" id="KIF52316.1"/>
    </source>
</evidence>
<keyword evidence="2" id="KW-0456">Lyase</keyword>
<dbReference type="PATRIC" id="fig|1229493.5.peg.2005"/>
<evidence type="ECO:0000259" key="1">
    <source>
        <dbReference type="PROSITE" id="PS51819"/>
    </source>
</evidence>
<dbReference type="PROSITE" id="PS51819">
    <property type="entry name" value="VOC"/>
    <property type="match status" value="1"/>
</dbReference>
<dbReference type="RefSeq" id="WP_020194679.1">
    <property type="nucleotide sequence ID" value="NZ_BAOH01000007.1"/>
</dbReference>
<proteinExistence type="predicted"/>
<accession>A0A0C1ZGK6</accession>
<dbReference type="Gene3D" id="3.10.180.10">
    <property type="entry name" value="2,3-Dihydroxybiphenyl 1,2-Dioxygenase, domain 1"/>
    <property type="match status" value="1"/>
</dbReference>
<name>A0A0C1ZGK6_9VIBR</name>